<reference evidence="1 2" key="1">
    <citation type="submission" date="2021-06" db="EMBL/GenBank/DDBJ databases">
        <title>Genome sequence of Babesia caballi.</title>
        <authorList>
            <person name="Yamagishi J."/>
            <person name="Kidaka T."/>
            <person name="Ochi A."/>
        </authorList>
    </citation>
    <scope>NUCLEOTIDE SEQUENCE [LARGE SCALE GENOMIC DNA]</scope>
    <source>
        <strain evidence="1">USDA-D6B2</strain>
    </source>
</reference>
<sequence>MSPTSTDHSRLHEVERQLLRLAHQRRSREVLVSKGLPTLLRSPAPPNYLLRRNPLMRVQRQHALQQRDRLGRMPLNDRVERLRLLRRERRVQLQLRGAWPVGLGRRAQHLVDPAQLVDLVGPREERLLVQDLGEEAAGRPHVAGGVVRLRPQQQFGTPVPQRHHPIRHLLSDAVLVEICGVHSLAGRRHQRAVHAPPGQPKVRDFHNPAVSHKHVRRRQIAVREPVAVQLLQPLEQLPHDALLLRHVQPDLGVHDLLQVARHELHHDVDEALRYEHGDQVHEVRVVQLAHHLQLPQRGEVDSHHADDLALPLPCDIFDLLYGHMPAGPMSVCTVIVCL</sequence>
<dbReference type="GeneID" id="94194247"/>
<evidence type="ECO:0000313" key="2">
    <source>
        <dbReference type="Proteomes" id="UP001497744"/>
    </source>
</evidence>
<accession>A0AAV4LSF3</accession>
<keyword evidence="1" id="KW-0378">Hydrolase</keyword>
<keyword evidence="2" id="KW-1185">Reference proteome</keyword>
<dbReference type="RefSeq" id="XP_067714835.1">
    <property type="nucleotide sequence ID" value="XM_067858734.1"/>
</dbReference>
<proteinExistence type="predicted"/>
<keyword evidence="1" id="KW-0645">Protease</keyword>
<organism evidence="1 2">
    <name type="scientific">Babesia caballi</name>
    <dbReference type="NCBI Taxonomy" id="5871"/>
    <lineage>
        <taxon>Eukaryota</taxon>
        <taxon>Sar</taxon>
        <taxon>Alveolata</taxon>
        <taxon>Apicomplexa</taxon>
        <taxon>Aconoidasida</taxon>
        <taxon>Piroplasmida</taxon>
        <taxon>Babesiidae</taxon>
        <taxon>Babesia</taxon>
    </lineage>
</organism>
<name>A0AAV4LSF3_BABCB</name>
<dbReference type="GO" id="GO:0004180">
    <property type="term" value="F:carboxypeptidase activity"/>
    <property type="evidence" value="ECO:0007669"/>
    <property type="project" value="UniProtKB-KW"/>
</dbReference>
<protein>
    <submittedName>
        <fullName evidence="1">D-alanyl-D-alanine carboxypeptidase/D-alanyl-D-alanine-endopeptidase</fullName>
    </submittedName>
</protein>
<dbReference type="EMBL" id="BPLF01000002">
    <property type="protein sequence ID" value="GIX62766.1"/>
    <property type="molecule type" value="Genomic_DNA"/>
</dbReference>
<comment type="caution">
    <text evidence="1">The sequence shown here is derived from an EMBL/GenBank/DDBJ whole genome shotgun (WGS) entry which is preliminary data.</text>
</comment>
<dbReference type="AlphaFoldDB" id="A0AAV4LSF3"/>
<dbReference type="Proteomes" id="UP001497744">
    <property type="component" value="Unassembled WGS sequence"/>
</dbReference>
<gene>
    <name evidence="1" type="ORF">BcabD6B2_22010</name>
</gene>
<evidence type="ECO:0000313" key="1">
    <source>
        <dbReference type="EMBL" id="GIX62766.1"/>
    </source>
</evidence>
<keyword evidence="1" id="KW-0121">Carboxypeptidase</keyword>